<dbReference type="Gene3D" id="3.40.50.300">
    <property type="entry name" value="P-loop containing nucleotide triphosphate hydrolases"/>
    <property type="match status" value="1"/>
</dbReference>
<dbReference type="SUPFAM" id="SSF52540">
    <property type="entry name" value="P-loop containing nucleoside triphosphate hydrolases"/>
    <property type="match status" value="1"/>
</dbReference>
<dbReference type="Proteomes" id="UP000030700">
    <property type="component" value="Unassembled WGS sequence"/>
</dbReference>
<dbReference type="Pfam" id="PF00664">
    <property type="entry name" value="ABC_membrane"/>
    <property type="match status" value="1"/>
</dbReference>
<dbReference type="PROSITE" id="PS50990">
    <property type="entry name" value="PEPTIDASE_C39"/>
    <property type="match status" value="1"/>
</dbReference>
<evidence type="ECO:0000256" key="1">
    <source>
        <dbReference type="ARBA" id="ARBA00004651"/>
    </source>
</evidence>
<feature type="transmembrane region" description="Helical" evidence="11">
    <location>
        <begin position="287"/>
        <end position="309"/>
    </location>
</feature>
<dbReference type="InterPro" id="IPR005074">
    <property type="entry name" value="Peptidase_C39"/>
</dbReference>
<dbReference type="AlphaFoldDB" id="A0A081BN43"/>
<feature type="domain" description="ABC transmembrane type-1" evidence="13">
    <location>
        <begin position="179"/>
        <end position="458"/>
    </location>
</feature>
<feature type="transmembrane region" description="Helical" evidence="11">
    <location>
        <begin position="405"/>
        <end position="423"/>
    </location>
</feature>
<feature type="transmembrane region" description="Helical" evidence="11">
    <location>
        <begin position="315"/>
        <end position="333"/>
    </location>
</feature>
<evidence type="ECO:0000256" key="3">
    <source>
        <dbReference type="ARBA" id="ARBA00022475"/>
    </source>
</evidence>
<dbReference type="SMART" id="SM00382">
    <property type="entry name" value="AAA"/>
    <property type="match status" value="1"/>
</dbReference>
<dbReference type="STRING" id="1499966.U14_03055"/>
<keyword evidence="7" id="KW-0653">Protein transport</keyword>
<dbReference type="EMBL" id="DF820457">
    <property type="protein sequence ID" value="GAK51809.1"/>
    <property type="molecule type" value="Genomic_DNA"/>
</dbReference>
<keyword evidence="8 11" id="KW-1133">Transmembrane helix</keyword>
<evidence type="ECO:0000256" key="5">
    <source>
        <dbReference type="ARBA" id="ARBA00022741"/>
    </source>
</evidence>
<feature type="transmembrane region" description="Helical" evidence="11">
    <location>
        <begin position="175"/>
        <end position="201"/>
    </location>
</feature>
<keyword evidence="4 11" id="KW-0812">Transmembrane</keyword>
<dbReference type="GO" id="GO:0016887">
    <property type="term" value="F:ATP hydrolysis activity"/>
    <property type="evidence" value="ECO:0007669"/>
    <property type="project" value="InterPro"/>
</dbReference>
<evidence type="ECO:0000313" key="16">
    <source>
        <dbReference type="Proteomes" id="UP000030700"/>
    </source>
</evidence>
<dbReference type="FunFam" id="3.40.50.300:FF:000299">
    <property type="entry name" value="ABC transporter ATP-binding protein/permease"/>
    <property type="match status" value="1"/>
</dbReference>
<evidence type="ECO:0000256" key="7">
    <source>
        <dbReference type="ARBA" id="ARBA00022927"/>
    </source>
</evidence>
<evidence type="ECO:0000259" key="13">
    <source>
        <dbReference type="PROSITE" id="PS50929"/>
    </source>
</evidence>
<evidence type="ECO:0000259" key="12">
    <source>
        <dbReference type="PROSITE" id="PS50893"/>
    </source>
</evidence>
<evidence type="ECO:0000256" key="4">
    <source>
        <dbReference type="ARBA" id="ARBA00022692"/>
    </source>
</evidence>
<dbReference type="PROSITE" id="PS00211">
    <property type="entry name" value="ABC_TRANSPORTER_1"/>
    <property type="match status" value="1"/>
</dbReference>
<proteinExistence type="predicted"/>
<dbReference type="InterPro" id="IPR011527">
    <property type="entry name" value="ABC1_TM_dom"/>
</dbReference>
<keyword evidence="5" id="KW-0547">Nucleotide-binding</keyword>
<keyword evidence="16" id="KW-1185">Reference proteome</keyword>
<keyword evidence="3" id="KW-1003">Cell membrane</keyword>
<evidence type="ECO:0000256" key="8">
    <source>
        <dbReference type="ARBA" id="ARBA00022989"/>
    </source>
</evidence>
<keyword evidence="2" id="KW-0813">Transport</keyword>
<reference evidence="15" key="1">
    <citation type="journal article" date="2015" name="PeerJ">
        <title>First genomic representation of candidate bacterial phylum KSB3 points to enhanced environmental sensing as a trigger of wastewater bulking.</title>
        <authorList>
            <person name="Sekiguchi Y."/>
            <person name="Ohashi A."/>
            <person name="Parks D.H."/>
            <person name="Yamauchi T."/>
            <person name="Tyson G.W."/>
            <person name="Hugenholtz P."/>
        </authorList>
    </citation>
    <scope>NUCLEOTIDE SEQUENCE [LARGE SCALE GENOMIC DNA]</scope>
</reference>
<dbReference type="GO" id="GO:0034040">
    <property type="term" value="F:ATPase-coupled lipid transmembrane transporter activity"/>
    <property type="evidence" value="ECO:0007669"/>
    <property type="project" value="TreeGrafter"/>
</dbReference>
<dbReference type="GO" id="GO:0043213">
    <property type="term" value="P:bacteriocin transport"/>
    <property type="evidence" value="ECO:0007669"/>
    <property type="project" value="UniProtKB-KW"/>
</dbReference>
<organism evidence="15">
    <name type="scientific">Candidatus Moduliflexus flocculans</name>
    <dbReference type="NCBI Taxonomy" id="1499966"/>
    <lineage>
        <taxon>Bacteria</taxon>
        <taxon>Candidatus Moduliflexota</taxon>
        <taxon>Candidatus Moduliflexia</taxon>
        <taxon>Candidatus Moduliflexales</taxon>
        <taxon>Candidatus Moduliflexaceae</taxon>
    </lineage>
</organism>
<sequence length="740" mass="81812">MAAQETQENKKKLLWKNKKVKVPSILQMEAVECGAASLAMILAYYGKYVPLEQLREDCGVSRDGSKASNMTKAARQHGLEAKGYRREPDDLGEFRLPMIIFWNFNHFVVLTGIKGNKVYLNDPGNGPRVVSKDEFDQSFTGVVLVFNVGPDFKKGGAKPNIWAALRKRLTGTQVALSYAVLAGICLVIPGLVIPVFSRVFLDSILIEGRKEWIVPLLWVMGVTFCVSGLLTWLQQYYLLRLELKLALTSSAKFFHHVFRLPVVFFFQRQTGEIANRVQLNDKVAMLLSGDLATTILNLMAIVFYAAIMAQYSVELTAVGTSIALANFVALQYVSKKRVLLNQKLVQEQGKMIGTAMSGLQMIETLKATGAESDFYAVWSGHQAKMLNAEQQLGVTARLLNQLPEFLSSLNNVIVMVLGALLVMRGEFTMGMLTAFQSLMGSFIAPVNQMVSLGGKVQEMNGDMNKLDDVFKHQVDRQFIQSIPAPQPTSVAEPPQRAVTKLEGALELQHITFGYSRLAPPLITDFSLSLTPGKRVALVGGSGSGKSTIAKLVTGLYDPWEGTILFDGYPRGYYPRDVFTNSLAIVDQDIFLFGGTVRENLTMWDTTIPDSFILQAARDACIHEDIAARPGGYESNVEEGGSNYSGGQRQRLEIARALTTNPRILVLDEATSALDANTEKLVDEHVRRRGCTTLVIAHRLSTIRDADEIIVLDQGKVVQRGTHDDMMRDVDSVYARLINAH</sequence>
<dbReference type="InterPro" id="IPR039421">
    <property type="entry name" value="Type_1_exporter"/>
</dbReference>
<dbReference type="PROSITE" id="PS50929">
    <property type="entry name" value="ABC_TM1F"/>
    <property type="match status" value="1"/>
</dbReference>
<dbReference type="SUPFAM" id="SSF90123">
    <property type="entry name" value="ABC transporter transmembrane region"/>
    <property type="match status" value="1"/>
</dbReference>
<keyword evidence="10" id="KW-0080">Bacteriocin transport</keyword>
<dbReference type="InterPro" id="IPR017871">
    <property type="entry name" value="ABC_transporter-like_CS"/>
</dbReference>
<dbReference type="PANTHER" id="PTHR24221">
    <property type="entry name" value="ATP-BINDING CASSETTE SUB-FAMILY B"/>
    <property type="match status" value="1"/>
</dbReference>
<feature type="domain" description="ABC transporter" evidence="12">
    <location>
        <begin position="505"/>
        <end position="738"/>
    </location>
</feature>
<feature type="transmembrane region" description="Helical" evidence="11">
    <location>
        <begin position="213"/>
        <end position="233"/>
    </location>
</feature>
<dbReference type="GO" id="GO:0006508">
    <property type="term" value="P:proteolysis"/>
    <property type="evidence" value="ECO:0007669"/>
    <property type="project" value="InterPro"/>
</dbReference>
<evidence type="ECO:0000256" key="10">
    <source>
        <dbReference type="ARBA" id="ARBA00043264"/>
    </source>
</evidence>
<accession>A0A081BN43</accession>
<evidence type="ECO:0000256" key="11">
    <source>
        <dbReference type="SAM" id="Phobius"/>
    </source>
</evidence>
<dbReference type="HOGENOM" id="CLU_000604_95_3_0"/>
<evidence type="ECO:0000259" key="14">
    <source>
        <dbReference type="PROSITE" id="PS50990"/>
    </source>
</evidence>
<dbReference type="Gene3D" id="3.90.70.10">
    <property type="entry name" value="Cysteine proteinases"/>
    <property type="match status" value="1"/>
</dbReference>
<dbReference type="CDD" id="cd18569">
    <property type="entry name" value="ABC_6TM_NHLM_bacteriocin"/>
    <property type="match status" value="1"/>
</dbReference>
<dbReference type="Pfam" id="PF03412">
    <property type="entry name" value="Peptidase_C39"/>
    <property type="match status" value="1"/>
</dbReference>
<dbReference type="GO" id="GO:0005524">
    <property type="term" value="F:ATP binding"/>
    <property type="evidence" value="ECO:0007669"/>
    <property type="project" value="UniProtKB-KW"/>
</dbReference>
<dbReference type="InterPro" id="IPR036640">
    <property type="entry name" value="ABC1_TM_sf"/>
</dbReference>
<dbReference type="GO" id="GO:0015031">
    <property type="term" value="P:protein transport"/>
    <property type="evidence" value="ECO:0007669"/>
    <property type="project" value="UniProtKB-KW"/>
</dbReference>
<dbReference type="InterPro" id="IPR027417">
    <property type="entry name" value="P-loop_NTPase"/>
</dbReference>
<dbReference type="Pfam" id="PF00005">
    <property type="entry name" value="ABC_tran"/>
    <property type="match status" value="1"/>
</dbReference>
<dbReference type="GO" id="GO:0140359">
    <property type="term" value="F:ABC-type transporter activity"/>
    <property type="evidence" value="ECO:0007669"/>
    <property type="project" value="InterPro"/>
</dbReference>
<evidence type="ECO:0000313" key="15">
    <source>
        <dbReference type="EMBL" id="GAK51809.1"/>
    </source>
</evidence>
<keyword evidence="9 11" id="KW-0472">Membrane</keyword>
<evidence type="ECO:0000256" key="9">
    <source>
        <dbReference type="ARBA" id="ARBA00023136"/>
    </source>
</evidence>
<evidence type="ECO:0000256" key="2">
    <source>
        <dbReference type="ARBA" id="ARBA00022448"/>
    </source>
</evidence>
<comment type="subcellular location">
    <subcellularLocation>
        <location evidence="1">Cell membrane</location>
        <topology evidence="1">Multi-pass membrane protein</topology>
    </subcellularLocation>
</comment>
<dbReference type="InterPro" id="IPR003439">
    <property type="entry name" value="ABC_transporter-like_ATP-bd"/>
</dbReference>
<dbReference type="GO" id="GO:0008233">
    <property type="term" value="F:peptidase activity"/>
    <property type="evidence" value="ECO:0007669"/>
    <property type="project" value="InterPro"/>
</dbReference>
<dbReference type="PROSITE" id="PS50893">
    <property type="entry name" value="ABC_TRANSPORTER_2"/>
    <property type="match status" value="1"/>
</dbReference>
<protein>
    <submittedName>
        <fullName evidence="15">ABC transporter related</fullName>
    </submittedName>
</protein>
<dbReference type="NCBIfam" id="TIGR03796">
    <property type="entry name" value="NHLM_micro_ABC1"/>
    <property type="match status" value="1"/>
</dbReference>
<gene>
    <name evidence="15" type="ORF">U14_03055</name>
</gene>
<dbReference type="InterPro" id="IPR003593">
    <property type="entry name" value="AAA+_ATPase"/>
</dbReference>
<dbReference type="Gene3D" id="1.20.1560.10">
    <property type="entry name" value="ABC transporter type 1, transmembrane domain"/>
    <property type="match status" value="1"/>
</dbReference>
<evidence type="ECO:0000256" key="6">
    <source>
        <dbReference type="ARBA" id="ARBA00022840"/>
    </source>
</evidence>
<name>A0A081BN43_9BACT</name>
<feature type="domain" description="Peptidase C39" evidence="14">
    <location>
        <begin position="27"/>
        <end position="146"/>
    </location>
</feature>
<keyword evidence="6" id="KW-0067">ATP-binding</keyword>
<dbReference type="GO" id="GO:0005886">
    <property type="term" value="C:plasma membrane"/>
    <property type="evidence" value="ECO:0007669"/>
    <property type="project" value="UniProtKB-SubCell"/>
</dbReference>
<dbReference type="PANTHER" id="PTHR24221:SF654">
    <property type="entry name" value="ATP-BINDING CASSETTE SUB-FAMILY B MEMBER 6"/>
    <property type="match status" value="1"/>
</dbReference>
<dbReference type="InterPro" id="IPR022514">
    <property type="entry name" value="NHPM_micro_ABC1"/>
</dbReference>